<evidence type="ECO:0000256" key="2">
    <source>
        <dbReference type="SAM" id="SignalP"/>
    </source>
</evidence>
<keyword evidence="4" id="KW-0121">Carboxypeptidase</keyword>
<feature type="domain" description="Alpha-2-macroglobulin" evidence="3">
    <location>
        <begin position="1411"/>
        <end position="1501"/>
    </location>
</feature>
<dbReference type="GO" id="GO:0004866">
    <property type="term" value="F:endopeptidase inhibitor activity"/>
    <property type="evidence" value="ECO:0007669"/>
    <property type="project" value="InterPro"/>
</dbReference>
<evidence type="ECO:0000259" key="3">
    <source>
        <dbReference type="SMART" id="SM01360"/>
    </source>
</evidence>
<organism evidence="4 5">
    <name type="scientific">Fibrella rubiginis</name>
    <dbReference type="NCBI Taxonomy" id="2817060"/>
    <lineage>
        <taxon>Bacteria</taxon>
        <taxon>Pseudomonadati</taxon>
        <taxon>Bacteroidota</taxon>
        <taxon>Cytophagia</taxon>
        <taxon>Cytophagales</taxon>
        <taxon>Spirosomataceae</taxon>
        <taxon>Fibrella</taxon>
    </lineage>
</organism>
<dbReference type="PANTHER" id="PTHR40094">
    <property type="entry name" value="ALPHA-2-MACROGLOBULIN HOMOLOG"/>
    <property type="match status" value="1"/>
</dbReference>
<keyword evidence="2" id="KW-0732">Signal</keyword>
<dbReference type="InterPro" id="IPR008930">
    <property type="entry name" value="Terpenoid_cyclase/PrenylTrfase"/>
</dbReference>
<keyword evidence="5" id="KW-1185">Reference proteome</keyword>
<dbReference type="InterPro" id="IPR008969">
    <property type="entry name" value="CarboxyPept-like_regulatory"/>
</dbReference>
<name>A0A939K5J2_9BACT</name>
<protein>
    <submittedName>
        <fullName evidence="4">Carboxypeptidase-like regulatory domain-containing protein</fullName>
    </submittedName>
</protein>
<comment type="caution">
    <text evidence="4">The sequence shown here is derived from an EMBL/GenBank/DDBJ whole genome shotgun (WGS) entry which is preliminary data.</text>
</comment>
<evidence type="ECO:0000313" key="5">
    <source>
        <dbReference type="Proteomes" id="UP000664034"/>
    </source>
</evidence>
<dbReference type="Gene3D" id="2.60.40.1120">
    <property type="entry name" value="Carboxypeptidase-like, regulatory domain"/>
    <property type="match status" value="1"/>
</dbReference>
<dbReference type="Gene3D" id="1.50.10.20">
    <property type="match status" value="1"/>
</dbReference>
<reference evidence="4" key="1">
    <citation type="submission" date="2021-03" db="EMBL/GenBank/DDBJ databases">
        <title>Fibrella sp. HMF5335 genome sequencing and assembly.</title>
        <authorList>
            <person name="Kang H."/>
            <person name="Kim H."/>
            <person name="Bae S."/>
            <person name="Joh K."/>
        </authorList>
    </citation>
    <scope>NUCLEOTIDE SEQUENCE</scope>
    <source>
        <strain evidence="4">HMF5335</strain>
    </source>
</reference>
<dbReference type="SUPFAM" id="SSF49464">
    <property type="entry name" value="Carboxypeptidase regulatory domain-like"/>
    <property type="match status" value="1"/>
</dbReference>
<dbReference type="Pfam" id="PF17973">
    <property type="entry name" value="bMG10"/>
    <property type="match status" value="1"/>
</dbReference>
<keyword evidence="4" id="KW-0645">Protease</keyword>
<proteinExistence type="inferred from homology"/>
<feature type="signal peptide" evidence="2">
    <location>
        <begin position="1"/>
        <end position="22"/>
    </location>
</feature>
<keyword evidence="4" id="KW-0378">Hydrolase</keyword>
<dbReference type="Pfam" id="PF00207">
    <property type="entry name" value="A2M"/>
    <property type="match status" value="1"/>
</dbReference>
<dbReference type="GO" id="GO:0004180">
    <property type="term" value="F:carboxypeptidase activity"/>
    <property type="evidence" value="ECO:0007669"/>
    <property type="project" value="UniProtKB-KW"/>
</dbReference>
<comment type="similarity">
    <text evidence="1">Belongs to the protease inhibitor I39 (alpha-2-macroglobulin) family. Bacterial alpha-2-macroglobulin subfamily.</text>
</comment>
<dbReference type="SMART" id="SM01360">
    <property type="entry name" value="A2M"/>
    <property type="match status" value="1"/>
</dbReference>
<dbReference type="InterPro" id="IPR041246">
    <property type="entry name" value="Bact_MG10"/>
</dbReference>
<dbReference type="InterPro" id="IPR002890">
    <property type="entry name" value="MG2"/>
</dbReference>
<dbReference type="Pfam" id="PF13715">
    <property type="entry name" value="CarbopepD_reg_2"/>
    <property type="match status" value="1"/>
</dbReference>
<dbReference type="Gene3D" id="2.20.130.20">
    <property type="match status" value="1"/>
</dbReference>
<dbReference type="InterPro" id="IPR001599">
    <property type="entry name" value="Macroglobln_a2"/>
</dbReference>
<gene>
    <name evidence="4" type="ORF">J2I47_14785</name>
</gene>
<sequence>MVAHPTALRLLLLLFLPLFGLAQNTPAPMNDYHTDWQKADSLMGKGLPKSALDIADRVYAAAKKANNYPQLTKAAMRRVVFSTAVGREEDTFVNLIKSLRADVAAAPAPAKAILQSVLADVYWQYYQSNRYRFMNRTSVAPNAGTTVGDADKVDSDDPRTWDARRLSSVVMELYLASVQDEKGLQQSPAEAYTVVSSPGNAAGRALRPTLYDLLAHKAIDFLSNAEADVTKPIYRFELDKAEYLAEPTIFVKTPITSRDTLSGKFQALLLYQKLVALHLANKDPLVLAAVDAERLAFVHRQSVLPNKEELYRQTLKAQVTRYKNGSGDAEAEYAALLIEALANGNNRPMGRGRRMDVDDAPNAPDSTHRWDRKQAAELARELIKRRPNAYATQRVRPILDNLLRPSLDIQIEEANTPTKPFLVRVAYANVKTLFYKIVRVTPDEAQNIRTNYYQQYDKRTSQFDLLMDRQSVANGQVALPDDGDLGNHSVEVPVAGLPIGHYAMLISNTGTFEVMTNNPQQIVQVGQFAMSRLAYLEPRRNEESDTARIMYVTDRMTGKPLAGVTVQLWQAITSRTNQTTFKKGSSLKTDEQGKLIINYSQLPVNESYFLRFSQQDDILDSDQQYSYPYNRGNRNKDGDEIAPQARFFTDRAIYRPGQTIHWKALVFRGTNNEFAVVPNDELNVQLRDVNNETVAKITLKTNEFGTASGTFTAPVGRLTGQMTITTTEYIGEASIRVEEYKRPTFAVVAEPLAKAVVVGQTVPVRVVAKTLAGANLDGATVAYRVTRTYYQPYWGGGWWWRPYRPSPEQEIANGTATTDADGVASLTFVAVPDRSIAQKDKPQFTYTVTIDVTDQSGETRSTTQSLRIGYAPFSVGLPLPGTVLTTDKTTYAVRLTNASGNTVGLKQGSVRISRLTPTRPGPLRKRLWERPDRDLLTRAEFEKQFPLDLYADEDNPATWTKTLVRTTDPRSVTLAGLAPGTYAAEVTAQDSTGKTGEEMVYFTVRDEQVPTPSERIGEFVQPIKITALPGQEAVFWVGSSTGEPVLMAVEEQGRPITEQWLLPKPGKPLRIALPVTDRQRGGFMVHFASVQNGRLLSQSQQVSVPFTSKQLTVETETFRDNSPNRLQPGQPEQWTLRVSGPNKDKVLAEMVATLYDASLDEFAKLDWADSFYTGNSFAANYWQSSAFGIERPLEYSSRAGTDYPKQIIRDYPLISWYPYNYDPYRGRFSGGFAYATELTISGTVQNGLVQGVIGAEMGGFPGITVSWKGTTSGTTTDVNGRFSLKKSAGNNVLRFSFVGYKTVEIKLDKKQSFSAKFQSNNSGLNEVVVVGYGIQQRRDITGAVSKVSARSRGDYSGANSEDVLAAPMAADAASGMQVQELREAVAAEQVVGQQSGQASPPPVIRKNFNETAFFFPQLLTDKEGRVVLKFTMPEALTRWRLMTFAHTKTMQTGSFEATAQTQKELMVTTNVPRFFRENDTLRLTARIDNLSGKPLSGTAKLDLTDALTGESLNAKLGLKTLNQAFSTKTGQSAVAVWTLVMPQSLPPVAVRVTAQAGNFSDGEERVVPVLPNRILVTDAQPIWIDGGSQAKTFRLKPLVDRSPELPMQTERLTVEVTNNPAWYALQSLPYLMDYQYDCAEQLFSKLYANALGAHIMNSRPEFRKAVDIWKQTPPKSPLLKNEELRAVTIENTPWLAEATSETERMAKLGQFFDQNTLAAEQRRALNKLKDLQDGNGGLTWFPGMRSNIWMTLHVLAGLGHLQKMGVQFSPDLAPDIITLQQKGLVYIDADARQKLAEHNRAEQQTKQKTVPYWAAFYLYGRSYYQAKSPLDKAFLAELIPAITNGWQGGSLQGQAMSAMTLFRYGYTKEATAILQSLTEHSKISDELGMYWPENVSGTYWYQAPVETQAYLIEAYLEAGKATNSAGDVFAWYRKQPAYAQTTDNQPFIDKMRQWLIQQKRTQSWPSTKATTEAIYALLLNGSDWMDTKATTTVRLGGQDIAKRVTATEALTGYQKVSFAPAEVTQQMGVIEVSKSAKTGISWGGVYWQHFEPLDAVQRGSNNLTVRKNIFRVRNTDAGPVLEPITPQTPLKPGDKLSVRVVLTTDRAMEYVHLKDGRASGFEPVATLSGTKYQNGLSYYEAPRDASTDFFIERLPVGTHVFEYNLRVVHGGDFSTGIAEVQCFYAPEFAAHSTGTRVVVK</sequence>
<dbReference type="EMBL" id="JAFMYV010000007">
    <property type="protein sequence ID" value="MBO0937823.1"/>
    <property type="molecule type" value="Genomic_DNA"/>
</dbReference>
<evidence type="ECO:0000256" key="1">
    <source>
        <dbReference type="ARBA" id="ARBA00010556"/>
    </source>
</evidence>
<dbReference type="RefSeq" id="WP_207365366.1">
    <property type="nucleotide sequence ID" value="NZ_JAFMYV010000007.1"/>
</dbReference>
<dbReference type="InterPro" id="IPR051802">
    <property type="entry name" value="YfhM-like"/>
</dbReference>
<evidence type="ECO:0000313" key="4">
    <source>
        <dbReference type="EMBL" id="MBO0937823.1"/>
    </source>
</evidence>
<dbReference type="Gene3D" id="2.60.40.1930">
    <property type="match status" value="1"/>
</dbReference>
<dbReference type="Pfam" id="PF01835">
    <property type="entry name" value="MG2"/>
    <property type="match status" value="1"/>
</dbReference>
<dbReference type="SUPFAM" id="SSF48239">
    <property type="entry name" value="Terpenoid cyclases/Protein prenyltransferases"/>
    <property type="match status" value="1"/>
</dbReference>
<dbReference type="PANTHER" id="PTHR40094:SF1">
    <property type="entry name" value="UBIQUITIN DOMAIN-CONTAINING PROTEIN"/>
    <property type="match status" value="1"/>
</dbReference>
<accession>A0A939K5J2</accession>
<dbReference type="Proteomes" id="UP000664034">
    <property type="component" value="Unassembled WGS sequence"/>
</dbReference>
<feature type="chain" id="PRO_5036979122" evidence="2">
    <location>
        <begin position="23"/>
        <end position="2200"/>
    </location>
</feature>